<organism evidence="8">
    <name type="scientific">Oryza punctata</name>
    <name type="common">Red rice</name>
    <dbReference type="NCBI Taxonomy" id="4537"/>
    <lineage>
        <taxon>Eukaryota</taxon>
        <taxon>Viridiplantae</taxon>
        <taxon>Streptophyta</taxon>
        <taxon>Embryophyta</taxon>
        <taxon>Tracheophyta</taxon>
        <taxon>Spermatophyta</taxon>
        <taxon>Magnoliopsida</taxon>
        <taxon>Liliopsida</taxon>
        <taxon>Poales</taxon>
        <taxon>Poaceae</taxon>
        <taxon>BOP clade</taxon>
        <taxon>Oryzoideae</taxon>
        <taxon>Oryzeae</taxon>
        <taxon>Oryzinae</taxon>
        <taxon>Oryza</taxon>
    </lineage>
</organism>
<accession>A0A0E0M8D2</accession>
<feature type="compositionally biased region" description="Low complexity" evidence="6">
    <location>
        <begin position="103"/>
        <end position="117"/>
    </location>
</feature>
<evidence type="ECO:0000256" key="6">
    <source>
        <dbReference type="SAM" id="MobiDB-lite"/>
    </source>
</evidence>
<feature type="compositionally biased region" description="Low complexity" evidence="6">
    <location>
        <begin position="169"/>
        <end position="179"/>
    </location>
</feature>
<dbReference type="OMA" id="ILARHCY"/>
<dbReference type="STRING" id="4537.A0A0E0M8D2"/>
<dbReference type="GO" id="GO:0000139">
    <property type="term" value="C:Golgi membrane"/>
    <property type="evidence" value="ECO:0007669"/>
    <property type="project" value="UniProtKB-SubCell"/>
</dbReference>
<reference evidence="8" key="1">
    <citation type="submission" date="2015-04" db="UniProtKB">
        <authorList>
            <consortium name="EnsemblPlants"/>
        </authorList>
    </citation>
    <scope>IDENTIFICATION</scope>
</reference>
<keyword evidence="3" id="KW-0328">Glycosyltransferase</keyword>
<comment type="similarity">
    <text evidence="2">Belongs to the glycosyltransferase 47 family.</text>
</comment>
<dbReference type="Proteomes" id="UP000026962">
    <property type="component" value="Chromosome 10"/>
</dbReference>
<keyword evidence="9" id="KW-1185">Reference proteome</keyword>
<comment type="subcellular location">
    <subcellularLocation>
        <location evidence="1">Golgi apparatus membrane</location>
        <topology evidence="1">Single-pass type II membrane protein</topology>
    </subcellularLocation>
</comment>
<proteinExistence type="inferred from homology"/>
<keyword evidence="3" id="KW-0808">Transferase</keyword>
<dbReference type="GO" id="GO:0016757">
    <property type="term" value="F:glycosyltransferase activity"/>
    <property type="evidence" value="ECO:0007669"/>
    <property type="project" value="UniProtKB-KW"/>
</dbReference>
<evidence type="ECO:0000259" key="7">
    <source>
        <dbReference type="Pfam" id="PF03016"/>
    </source>
</evidence>
<keyword evidence="4" id="KW-0812">Transmembrane</keyword>
<dbReference type="InterPro" id="IPR004263">
    <property type="entry name" value="Exostosin"/>
</dbReference>
<protein>
    <recommendedName>
        <fullName evidence="7">Exostosin GT47 domain-containing protein</fullName>
    </recommendedName>
</protein>
<evidence type="ECO:0000313" key="8">
    <source>
        <dbReference type="EnsemblPlants" id="OPUNC10G10610.1"/>
    </source>
</evidence>
<evidence type="ECO:0000256" key="5">
    <source>
        <dbReference type="ARBA" id="ARBA00023034"/>
    </source>
</evidence>
<reference evidence="8" key="2">
    <citation type="submission" date="2018-05" db="EMBL/GenBank/DDBJ databases">
        <title>OpunRS2 (Oryza punctata Reference Sequence Version 2).</title>
        <authorList>
            <person name="Zhang J."/>
            <person name="Kudrna D."/>
            <person name="Lee S."/>
            <person name="Talag J."/>
            <person name="Welchert J."/>
            <person name="Wing R.A."/>
        </authorList>
    </citation>
    <scope>NUCLEOTIDE SEQUENCE [LARGE SCALE GENOMIC DNA]</scope>
</reference>
<dbReference type="Gramene" id="OPUNC10G10610.1">
    <property type="protein sequence ID" value="OPUNC10G10610.1"/>
    <property type="gene ID" value="OPUNC10G10610"/>
</dbReference>
<sequence length="632" mass="68919">MKRHNAAEVAVPVSYGGERGEKGGKVEKTMGGAAKQGRGGGGGGGGCCSRLWFMVVLSATVTLLVRHCYDYGLVQGAAGVVRIEPVYHTRKVNPVDRGGGGWPPFSGSSPSPPVAGGTKPLVDSGGGHSPSPPDAESAKPEPPHDSGVKASSEPATVDHTKSPSDDGGEPSSASSSLPAAAHPFARALAAADDKGDRCGGRYVYVQELPPRFNTDMVKNCATLFPWTDMCKFTANGGFGPQMSGGDGGVFQETGWYNSDQYTVDIIFHDRMRRYDCLTDDPSLAAAVYVPFFAGLEVARHLWGFNITTRDAMALEVVDIITSRPEWRAMGGRDHFFTAGRTTWDFRRLNDGDTAWGSKLFRLPAVQNMTALVVEASPWHLNDAAIPFPTAFHPASDEAVFVWQDKIRRLERPWLFSFAGAARPGSAKSIRSELIAQCRASSVCSLMECADGPSNKCGSPASYMRLFQSSTFCLQPQGDSYTRKSAFDAMLAGCIPVFFHPGTAYVQYTWHLPKNHADYSVYISEDDVRGNASIEERLRRITPAAVERMKETVISLIPTVVYAQPTSRLETMKDAFDVAVDAIIDKVTRLRRDIVDGRGEEEKLEMYSWKYSLLRQGQKVEDPHEWDPLFAFA</sequence>
<evidence type="ECO:0000313" key="9">
    <source>
        <dbReference type="Proteomes" id="UP000026962"/>
    </source>
</evidence>
<name>A0A0E0M8D2_ORYPU</name>
<keyword evidence="4" id="KW-0735">Signal-anchor</keyword>
<keyword evidence="5" id="KW-0333">Golgi apparatus</keyword>
<dbReference type="InterPro" id="IPR040911">
    <property type="entry name" value="Exostosin_GT47"/>
</dbReference>
<feature type="compositionally biased region" description="Basic and acidic residues" evidence="6">
    <location>
        <begin position="136"/>
        <end position="147"/>
    </location>
</feature>
<evidence type="ECO:0000256" key="1">
    <source>
        <dbReference type="ARBA" id="ARBA00004323"/>
    </source>
</evidence>
<feature type="region of interest" description="Disordered" evidence="6">
    <location>
        <begin position="94"/>
        <end position="179"/>
    </location>
</feature>
<dbReference type="AlphaFoldDB" id="A0A0E0M8D2"/>
<dbReference type="Pfam" id="PF03016">
    <property type="entry name" value="Exostosin_GT47"/>
    <property type="match status" value="1"/>
</dbReference>
<evidence type="ECO:0000256" key="2">
    <source>
        <dbReference type="ARBA" id="ARBA00010271"/>
    </source>
</evidence>
<dbReference type="eggNOG" id="KOG1021">
    <property type="taxonomic scope" value="Eukaryota"/>
</dbReference>
<feature type="domain" description="Exostosin GT47" evidence="7">
    <location>
        <begin position="198"/>
        <end position="536"/>
    </location>
</feature>
<dbReference type="PANTHER" id="PTHR11062:SF387">
    <property type="entry name" value="OS10G0459700 PROTEIN"/>
    <property type="match status" value="1"/>
</dbReference>
<dbReference type="HOGENOM" id="CLU_012659_2_0_1"/>
<dbReference type="EnsemblPlants" id="OPUNC10G10610.1">
    <property type="protein sequence ID" value="OPUNC10G10610.1"/>
    <property type="gene ID" value="OPUNC10G10610"/>
</dbReference>
<evidence type="ECO:0000256" key="4">
    <source>
        <dbReference type="ARBA" id="ARBA00022968"/>
    </source>
</evidence>
<dbReference type="PANTHER" id="PTHR11062">
    <property type="entry name" value="EXOSTOSIN HEPARAN SULFATE GLYCOSYLTRANSFERASE -RELATED"/>
    <property type="match status" value="1"/>
</dbReference>
<evidence type="ECO:0000256" key="3">
    <source>
        <dbReference type="ARBA" id="ARBA00022676"/>
    </source>
</evidence>